<keyword evidence="2" id="KW-0472">Membrane</keyword>
<dbReference type="AlphaFoldDB" id="A0A9D3XIN3"/>
<keyword evidence="2" id="KW-0812">Transmembrane</keyword>
<feature type="domain" description="Ig-like" evidence="3">
    <location>
        <begin position="18"/>
        <end position="102"/>
    </location>
</feature>
<feature type="non-terminal residue" evidence="4">
    <location>
        <position position="225"/>
    </location>
</feature>
<keyword evidence="2" id="KW-1133">Transmembrane helix</keyword>
<name>A0A9D3XIN3_9SAUR</name>
<comment type="caution">
    <text evidence="4">The sequence shown here is derived from an EMBL/GenBank/DDBJ whole genome shotgun (WGS) entry which is preliminary data.</text>
</comment>
<evidence type="ECO:0000313" key="5">
    <source>
        <dbReference type="Proteomes" id="UP000827986"/>
    </source>
</evidence>
<dbReference type="Gene3D" id="2.60.40.10">
    <property type="entry name" value="Immunoglobulins"/>
    <property type="match status" value="1"/>
</dbReference>
<dbReference type="InterPro" id="IPR007110">
    <property type="entry name" value="Ig-like_dom"/>
</dbReference>
<dbReference type="EMBL" id="JAHDVG010000469">
    <property type="protein sequence ID" value="KAH1180603.1"/>
    <property type="molecule type" value="Genomic_DNA"/>
</dbReference>
<reference evidence="4" key="1">
    <citation type="submission" date="2021-09" db="EMBL/GenBank/DDBJ databases">
        <title>The genome of Mauremys mutica provides insights into the evolution of semi-aquatic lifestyle.</title>
        <authorList>
            <person name="Gong S."/>
            <person name="Gao Y."/>
        </authorList>
    </citation>
    <scope>NUCLEOTIDE SEQUENCE</scope>
    <source>
        <strain evidence="4">MM-2020</strain>
        <tissue evidence="4">Muscle</tissue>
    </source>
</reference>
<feature type="transmembrane region" description="Helical" evidence="2">
    <location>
        <begin position="138"/>
        <end position="161"/>
    </location>
</feature>
<evidence type="ECO:0000256" key="1">
    <source>
        <dbReference type="SAM" id="MobiDB-lite"/>
    </source>
</evidence>
<organism evidence="4 5">
    <name type="scientific">Mauremys mutica</name>
    <name type="common">yellowpond turtle</name>
    <dbReference type="NCBI Taxonomy" id="74926"/>
    <lineage>
        <taxon>Eukaryota</taxon>
        <taxon>Metazoa</taxon>
        <taxon>Chordata</taxon>
        <taxon>Craniata</taxon>
        <taxon>Vertebrata</taxon>
        <taxon>Euteleostomi</taxon>
        <taxon>Archelosauria</taxon>
        <taxon>Testudinata</taxon>
        <taxon>Testudines</taxon>
        <taxon>Cryptodira</taxon>
        <taxon>Durocryptodira</taxon>
        <taxon>Testudinoidea</taxon>
        <taxon>Geoemydidae</taxon>
        <taxon>Geoemydinae</taxon>
        <taxon>Mauremys</taxon>
    </lineage>
</organism>
<feature type="region of interest" description="Disordered" evidence="1">
    <location>
        <begin position="108"/>
        <end position="132"/>
    </location>
</feature>
<dbReference type="Proteomes" id="UP000827986">
    <property type="component" value="Unassembled WGS sequence"/>
</dbReference>
<dbReference type="InterPro" id="IPR013783">
    <property type="entry name" value="Ig-like_fold"/>
</dbReference>
<sequence length="225" mass="24028">AGVTGQDFCNSPGDLPAPRLFLNTTSAQDGDPVSARCADLPNALVTKIVFCKDGVELSSQKFEPGQVSSTLFLNTSMMSAGHYSCGYQHKDEKNQVANSNLSAPLQLNVTDRKAPPDDSPVTSQPEKTPPPEGLRLEIILGIAVGIAVGSCLILAPVTYVLMKKVAPTQHREREQGLSSSTENMGRDDLIQYAAIGEFGPARIPQVPENETTTYAAIGKDCGRLR</sequence>
<accession>A0A9D3XIN3</accession>
<dbReference type="PROSITE" id="PS50835">
    <property type="entry name" value="IG_LIKE"/>
    <property type="match status" value="1"/>
</dbReference>
<gene>
    <name evidence="4" type="ORF">KIL84_001537</name>
</gene>
<evidence type="ECO:0000313" key="4">
    <source>
        <dbReference type="EMBL" id="KAH1180603.1"/>
    </source>
</evidence>
<protein>
    <recommendedName>
        <fullName evidence="3">Ig-like domain-containing protein</fullName>
    </recommendedName>
</protein>
<evidence type="ECO:0000259" key="3">
    <source>
        <dbReference type="PROSITE" id="PS50835"/>
    </source>
</evidence>
<keyword evidence="5" id="KW-1185">Reference proteome</keyword>
<proteinExistence type="predicted"/>
<evidence type="ECO:0000256" key="2">
    <source>
        <dbReference type="SAM" id="Phobius"/>
    </source>
</evidence>